<sequence>MESPTPESISKARRILHNCRNKAYTAQQAEQECRVERQALLTEYYGRTTKAPRKCVVDDPSSCGQPTALDNTYLDRKQIDRSKRAGDDDLATHESKHRTPFKDTAYRPSAYDATAEYAQTSSETNPALPDPQIQIPMEPIYISHEAIEQSSDHHLSQDIDLAIARLEQRMINYIDATHADLATRLHSITLSCTAIENQVFNKQNHTAPHIKNQNNNTMHGVSGRLDDSLKGLHESIARLSAATDALGTRFGLQGKKDEEVDVYEWEKDDCVERFA</sequence>
<dbReference type="AlphaFoldDB" id="A0A9P8G4W8"/>
<evidence type="ECO:0000256" key="1">
    <source>
        <dbReference type="SAM" id="MobiDB-lite"/>
    </source>
</evidence>
<comment type="caution">
    <text evidence="2">The sequence shown here is derived from an EMBL/GenBank/DDBJ whole genome shotgun (WGS) entry which is preliminary data.</text>
</comment>
<accession>A0A9P8G4W8</accession>
<feature type="region of interest" description="Disordered" evidence="1">
    <location>
        <begin position="77"/>
        <end position="98"/>
    </location>
</feature>
<protein>
    <submittedName>
        <fullName evidence="2">Uncharacterized protein</fullName>
    </submittedName>
</protein>
<evidence type="ECO:0000313" key="3">
    <source>
        <dbReference type="Proteomes" id="UP000729357"/>
    </source>
</evidence>
<keyword evidence="3" id="KW-1185">Reference proteome</keyword>
<reference evidence="2" key="1">
    <citation type="journal article" date="2021" name="J Fungi (Basel)">
        <title>Virulence traits and population genomics of the black yeast Aureobasidium melanogenum.</title>
        <authorList>
            <person name="Cernosa A."/>
            <person name="Sun X."/>
            <person name="Gostincar C."/>
            <person name="Fang C."/>
            <person name="Gunde-Cimerman N."/>
            <person name="Song Z."/>
        </authorList>
    </citation>
    <scope>NUCLEOTIDE SEQUENCE</scope>
    <source>
        <strain evidence="2">EXF-9298</strain>
    </source>
</reference>
<evidence type="ECO:0000313" key="2">
    <source>
        <dbReference type="EMBL" id="KAG9989262.1"/>
    </source>
</evidence>
<dbReference type="EMBL" id="JAHFXS010000094">
    <property type="protein sequence ID" value="KAG9989262.1"/>
    <property type="molecule type" value="Genomic_DNA"/>
</dbReference>
<feature type="non-terminal residue" evidence="2">
    <location>
        <position position="275"/>
    </location>
</feature>
<proteinExistence type="predicted"/>
<dbReference type="Proteomes" id="UP000729357">
    <property type="component" value="Unassembled WGS sequence"/>
</dbReference>
<gene>
    <name evidence="2" type="ORF">KCU98_g2024</name>
</gene>
<feature type="compositionally biased region" description="Basic and acidic residues" evidence="1">
    <location>
        <begin position="77"/>
        <end position="94"/>
    </location>
</feature>
<organism evidence="2 3">
    <name type="scientific">Aureobasidium melanogenum</name>
    <name type="common">Aureobasidium pullulans var. melanogenum</name>
    <dbReference type="NCBI Taxonomy" id="46634"/>
    <lineage>
        <taxon>Eukaryota</taxon>
        <taxon>Fungi</taxon>
        <taxon>Dikarya</taxon>
        <taxon>Ascomycota</taxon>
        <taxon>Pezizomycotina</taxon>
        <taxon>Dothideomycetes</taxon>
        <taxon>Dothideomycetidae</taxon>
        <taxon>Dothideales</taxon>
        <taxon>Saccotheciaceae</taxon>
        <taxon>Aureobasidium</taxon>
    </lineage>
</organism>
<reference evidence="2" key="2">
    <citation type="submission" date="2021-08" db="EMBL/GenBank/DDBJ databases">
        <authorList>
            <person name="Gostincar C."/>
            <person name="Sun X."/>
            <person name="Song Z."/>
            <person name="Gunde-Cimerman N."/>
        </authorList>
    </citation>
    <scope>NUCLEOTIDE SEQUENCE</scope>
    <source>
        <strain evidence="2">EXF-9298</strain>
    </source>
</reference>
<name>A0A9P8G4W8_AURME</name>